<dbReference type="Gene3D" id="3.40.50.720">
    <property type="entry name" value="NAD(P)-binding Rossmann-like Domain"/>
    <property type="match status" value="1"/>
</dbReference>
<evidence type="ECO:0000256" key="1">
    <source>
        <dbReference type="ARBA" id="ARBA00007637"/>
    </source>
</evidence>
<reference evidence="3" key="1">
    <citation type="journal article" date="2020" name="mSystems">
        <title>Genome- and Community-Level Interaction Insights into Carbon Utilization and Element Cycling Functions of Hydrothermarchaeota in Hydrothermal Sediment.</title>
        <authorList>
            <person name="Zhou Z."/>
            <person name="Liu Y."/>
            <person name="Xu W."/>
            <person name="Pan J."/>
            <person name="Luo Z.H."/>
            <person name="Li M."/>
        </authorList>
    </citation>
    <scope>NUCLEOTIDE SEQUENCE [LARGE SCALE GENOMIC DNA]</scope>
    <source>
        <strain evidence="3">SpSt-548</strain>
    </source>
</reference>
<accession>A0A7V4GA41</accession>
<dbReference type="PANTHER" id="PTHR43000">
    <property type="entry name" value="DTDP-D-GLUCOSE 4,6-DEHYDRATASE-RELATED"/>
    <property type="match status" value="1"/>
</dbReference>
<dbReference type="Pfam" id="PF01370">
    <property type="entry name" value="Epimerase"/>
    <property type="match status" value="1"/>
</dbReference>
<dbReference type="SUPFAM" id="SSF51735">
    <property type="entry name" value="NAD(P)-binding Rossmann-fold domains"/>
    <property type="match status" value="1"/>
</dbReference>
<organism evidence="3">
    <name type="scientific">Desulfobacca acetoxidans</name>
    <dbReference type="NCBI Taxonomy" id="60893"/>
    <lineage>
        <taxon>Bacteria</taxon>
        <taxon>Pseudomonadati</taxon>
        <taxon>Thermodesulfobacteriota</taxon>
        <taxon>Desulfobaccia</taxon>
        <taxon>Desulfobaccales</taxon>
        <taxon>Desulfobaccaceae</taxon>
        <taxon>Desulfobacca</taxon>
    </lineage>
</organism>
<dbReference type="InterPro" id="IPR036291">
    <property type="entry name" value="NAD(P)-bd_dom_sf"/>
</dbReference>
<dbReference type="Gene3D" id="3.90.25.10">
    <property type="entry name" value="UDP-galactose 4-epimerase, domain 1"/>
    <property type="match status" value="1"/>
</dbReference>
<feature type="domain" description="NAD-dependent epimerase/dehydratase" evidence="2">
    <location>
        <begin position="3"/>
        <end position="291"/>
    </location>
</feature>
<evidence type="ECO:0000259" key="2">
    <source>
        <dbReference type="Pfam" id="PF01370"/>
    </source>
</evidence>
<evidence type="ECO:0000313" key="3">
    <source>
        <dbReference type="EMBL" id="HGS06183.1"/>
    </source>
</evidence>
<comment type="caution">
    <text evidence="3">The sequence shown here is derived from an EMBL/GenBank/DDBJ whole genome shotgun (WGS) entry which is preliminary data.</text>
</comment>
<protein>
    <submittedName>
        <fullName evidence="3">NAD-dependent epimerase/dehydratase family protein</fullName>
    </submittedName>
</protein>
<comment type="similarity">
    <text evidence="1">Belongs to the NAD(P)-dependent epimerase/dehydratase family.</text>
</comment>
<sequence length="399" mass="45169">MRILVLGGDGYLGWPSAMHLSRRGHEVAVVDNYFRRRTCTALNLEPLVPVPNLHQRAELWRALSGYEMPVYIGDLCHYPFILRVFREFSPEGVVHYAEQPSAPYSMLNREAAAFTLTNNLVSTLNLVHAVAECAPDCHIVKLGTMGVYGTPNIDIEEGYLEVEHKGRRQTFLYPKSPGSLYHLTKAQDGDLLYFYCRMWDIRVTDLNQGPVYGLEAAADLNDSRLLSIFNYDDIFGTVLNRFLVQAVAGFPLTVYGRGGQTRGYLNLKDTLACVELALLHPAARGQYRVFNQFVETFTVLDLARKVQEAGRELGLKVRLHHLPNPRREAEEHYYNPVHSGLLELGLKPHYLTPEVLVGMLALVQRHQERIRTDYILPRVTWRPEPSARTADVPEALAAS</sequence>
<dbReference type="AlphaFoldDB" id="A0A7V4GA41"/>
<proteinExistence type="inferred from homology"/>
<gene>
    <name evidence="3" type="ORF">ENT08_10725</name>
</gene>
<name>A0A7V4GA41_9BACT</name>
<dbReference type="InterPro" id="IPR001509">
    <property type="entry name" value="Epimerase_deHydtase"/>
</dbReference>
<dbReference type="EMBL" id="DSXI01000637">
    <property type="protein sequence ID" value="HGS06183.1"/>
    <property type="molecule type" value="Genomic_DNA"/>
</dbReference>